<accession>A0A645CPJ3</accession>
<dbReference type="AlphaFoldDB" id="A0A645CPJ3"/>
<proteinExistence type="predicted"/>
<evidence type="ECO:0000313" key="1">
    <source>
        <dbReference type="EMBL" id="MPM78794.1"/>
    </source>
</evidence>
<sequence length="158" mass="17951">MQHSLFVISPLTIYAAAIEPGQGGHAGFFIKSVGIMVTRPENQRIISNRAVCFVTCLHVQHQITHIILVAEAFFRIEKGIDQQHGAVGVIFHKALGICQQLRRFGLGFTASQEKNADCDYYDMYDNTYHMQSQRYKKILTMSRQPAPCPVKRRDDHDT</sequence>
<protein>
    <submittedName>
        <fullName evidence="1">Uncharacterized protein</fullName>
    </submittedName>
</protein>
<name>A0A645CPJ3_9ZZZZ</name>
<gene>
    <name evidence="1" type="ORF">SDC9_125808</name>
</gene>
<organism evidence="1">
    <name type="scientific">bioreactor metagenome</name>
    <dbReference type="NCBI Taxonomy" id="1076179"/>
    <lineage>
        <taxon>unclassified sequences</taxon>
        <taxon>metagenomes</taxon>
        <taxon>ecological metagenomes</taxon>
    </lineage>
</organism>
<dbReference type="EMBL" id="VSSQ01028898">
    <property type="protein sequence ID" value="MPM78794.1"/>
    <property type="molecule type" value="Genomic_DNA"/>
</dbReference>
<reference evidence="1" key="1">
    <citation type="submission" date="2019-08" db="EMBL/GenBank/DDBJ databases">
        <authorList>
            <person name="Kucharzyk K."/>
            <person name="Murdoch R.W."/>
            <person name="Higgins S."/>
            <person name="Loffler F."/>
        </authorList>
    </citation>
    <scope>NUCLEOTIDE SEQUENCE</scope>
</reference>
<comment type="caution">
    <text evidence="1">The sequence shown here is derived from an EMBL/GenBank/DDBJ whole genome shotgun (WGS) entry which is preliminary data.</text>
</comment>